<dbReference type="PANTHER" id="PTHR14381:SF1">
    <property type="entry name" value="F-BOX_WD REPEAT-CONTAINING PROTEIN 4"/>
    <property type="match status" value="1"/>
</dbReference>
<dbReference type="Gene3D" id="2.130.10.10">
    <property type="entry name" value="YVTN repeat-like/Quinoprotein amine dehydrogenase"/>
    <property type="match status" value="1"/>
</dbReference>
<dbReference type="AlphaFoldDB" id="A0A1X2G6E8"/>
<dbReference type="InterPro" id="IPR036322">
    <property type="entry name" value="WD40_repeat_dom_sf"/>
</dbReference>
<comment type="caution">
    <text evidence="6">The sequence shown here is derived from an EMBL/GenBank/DDBJ whole genome shotgun (WGS) entry which is preliminary data.</text>
</comment>
<dbReference type="STRING" id="101127.A0A1X2G6E8"/>
<dbReference type="SUPFAM" id="SSF81383">
    <property type="entry name" value="F-box domain"/>
    <property type="match status" value="1"/>
</dbReference>
<dbReference type="OrthoDB" id="1602884at2759"/>
<name>A0A1X2G6E8_9FUNG</name>
<dbReference type="PANTHER" id="PTHR14381">
    <property type="entry name" value="DACTYLIN"/>
    <property type="match status" value="1"/>
</dbReference>
<dbReference type="InterPro" id="IPR036047">
    <property type="entry name" value="F-box-like_dom_sf"/>
</dbReference>
<organism evidence="6 7">
    <name type="scientific">Hesseltinella vesiculosa</name>
    <dbReference type="NCBI Taxonomy" id="101127"/>
    <lineage>
        <taxon>Eukaryota</taxon>
        <taxon>Fungi</taxon>
        <taxon>Fungi incertae sedis</taxon>
        <taxon>Mucoromycota</taxon>
        <taxon>Mucoromycotina</taxon>
        <taxon>Mucoromycetes</taxon>
        <taxon>Mucorales</taxon>
        <taxon>Cunninghamellaceae</taxon>
        <taxon>Hesseltinella</taxon>
    </lineage>
</organism>
<accession>A0A1X2G6E8</accession>
<evidence type="ECO:0000313" key="7">
    <source>
        <dbReference type="Proteomes" id="UP000242146"/>
    </source>
</evidence>
<evidence type="ECO:0000259" key="5">
    <source>
        <dbReference type="PROSITE" id="PS50181"/>
    </source>
</evidence>
<keyword evidence="2" id="KW-0677">Repeat</keyword>
<dbReference type="InterPro" id="IPR019775">
    <property type="entry name" value="WD40_repeat_CS"/>
</dbReference>
<dbReference type="EMBL" id="MCGT01000038">
    <property type="protein sequence ID" value="ORX46278.1"/>
    <property type="molecule type" value="Genomic_DNA"/>
</dbReference>
<protein>
    <recommendedName>
        <fullName evidence="5">F-box domain-containing protein</fullName>
    </recommendedName>
</protein>
<feature type="repeat" description="WD" evidence="3">
    <location>
        <begin position="216"/>
        <end position="255"/>
    </location>
</feature>
<keyword evidence="1 3" id="KW-0853">WD repeat</keyword>
<evidence type="ECO:0000256" key="3">
    <source>
        <dbReference type="PROSITE-ProRule" id="PRU00221"/>
    </source>
</evidence>
<feature type="repeat" description="WD" evidence="3">
    <location>
        <begin position="188"/>
        <end position="206"/>
    </location>
</feature>
<feature type="chain" id="PRO_5013344221" description="F-box domain-containing protein" evidence="4">
    <location>
        <begin position="19"/>
        <end position="513"/>
    </location>
</feature>
<keyword evidence="4" id="KW-0732">Signal</keyword>
<sequence>MAAFPSELLLYIFTFCHGDTLLTSRQVCSQWLRLIDHYDALVWSSSCHHDFQRGLRRRFWSLEFPHPHTVNRLLFRQDTSVSKPITWQDLYRLARAWSHGSCRSFYVDTADTQPGFSLAPSLVVGSLQEQHFFTSLSVTHSGYVVRSNPTYKSASNLQALVLQQLSPHLPCRHVEDTALHGIVCHYSDPSSSYIVTGGVDGTVSLWHERHGCKATWQAHRSRVLCVNMNDQVVVSGGSDGMIRVWDVADNAQQRGSIDISSYLTGDWFQHGVGELAVNGHLVVCAPDASGPVLIFSILTGSLVYELKTEPLEATAFSRLCLTPFYLLTKGELRQHNRDQVPVYPRAALQSHEHVLAARQAPAQPASFGSLVSMPDTDDLLSSSGMSPYQLARHFASVSPTSPTSPSCSLRQTSSLSVPCINVWDLQTGQLAYRMVPPCLAEDIPPSSMSITDIQVSPHTAHVFACVEVRFKSHRYHRLCCWDFSRNQSLPSLFPVPPLSNTMATGAAWACVYP</sequence>
<dbReference type="SUPFAM" id="SSF50978">
    <property type="entry name" value="WD40 repeat-like"/>
    <property type="match status" value="1"/>
</dbReference>
<dbReference type="InterPro" id="IPR052301">
    <property type="entry name" value="SCF_F-box/WD-repeat"/>
</dbReference>
<evidence type="ECO:0000256" key="1">
    <source>
        <dbReference type="ARBA" id="ARBA00022574"/>
    </source>
</evidence>
<evidence type="ECO:0000256" key="2">
    <source>
        <dbReference type="ARBA" id="ARBA00022737"/>
    </source>
</evidence>
<keyword evidence="7" id="KW-1185">Reference proteome</keyword>
<dbReference type="Pfam" id="PF00400">
    <property type="entry name" value="WD40"/>
    <property type="match status" value="2"/>
</dbReference>
<proteinExistence type="predicted"/>
<dbReference type="CDD" id="cd09917">
    <property type="entry name" value="F-box_SF"/>
    <property type="match status" value="1"/>
</dbReference>
<evidence type="ECO:0000256" key="4">
    <source>
        <dbReference type="SAM" id="SignalP"/>
    </source>
</evidence>
<dbReference type="PROSITE" id="PS50294">
    <property type="entry name" value="WD_REPEATS_REGION"/>
    <property type="match status" value="1"/>
</dbReference>
<dbReference type="Pfam" id="PF12937">
    <property type="entry name" value="F-box-like"/>
    <property type="match status" value="1"/>
</dbReference>
<dbReference type="SMART" id="SM00320">
    <property type="entry name" value="WD40"/>
    <property type="match status" value="2"/>
</dbReference>
<dbReference type="GO" id="GO:0031146">
    <property type="term" value="P:SCF-dependent proteasomal ubiquitin-dependent protein catabolic process"/>
    <property type="evidence" value="ECO:0007669"/>
    <property type="project" value="TreeGrafter"/>
</dbReference>
<dbReference type="PROSITE" id="PS50181">
    <property type="entry name" value="FBOX"/>
    <property type="match status" value="1"/>
</dbReference>
<dbReference type="Gene3D" id="1.20.1280.50">
    <property type="match status" value="1"/>
</dbReference>
<dbReference type="PROSITE" id="PS50082">
    <property type="entry name" value="WD_REPEATS_2"/>
    <property type="match status" value="2"/>
</dbReference>
<reference evidence="6 7" key="1">
    <citation type="submission" date="2016-07" db="EMBL/GenBank/DDBJ databases">
        <title>Pervasive Adenine N6-methylation of Active Genes in Fungi.</title>
        <authorList>
            <consortium name="DOE Joint Genome Institute"/>
            <person name="Mondo S.J."/>
            <person name="Dannebaum R.O."/>
            <person name="Kuo R.C."/>
            <person name="Labutti K."/>
            <person name="Haridas S."/>
            <person name="Kuo A."/>
            <person name="Salamov A."/>
            <person name="Ahrendt S.R."/>
            <person name="Lipzen A."/>
            <person name="Sullivan W."/>
            <person name="Andreopoulos W.B."/>
            <person name="Clum A."/>
            <person name="Lindquist E."/>
            <person name="Daum C."/>
            <person name="Ramamoorthy G.K."/>
            <person name="Gryganskyi A."/>
            <person name="Culley D."/>
            <person name="Magnuson J.K."/>
            <person name="James T.Y."/>
            <person name="O'Malley M.A."/>
            <person name="Stajich J.E."/>
            <person name="Spatafora J.W."/>
            <person name="Visel A."/>
            <person name="Grigoriev I.V."/>
        </authorList>
    </citation>
    <scope>NUCLEOTIDE SEQUENCE [LARGE SCALE GENOMIC DNA]</scope>
    <source>
        <strain evidence="6 7">NRRL 3301</strain>
    </source>
</reference>
<dbReference type="GO" id="GO:0019005">
    <property type="term" value="C:SCF ubiquitin ligase complex"/>
    <property type="evidence" value="ECO:0007669"/>
    <property type="project" value="TreeGrafter"/>
</dbReference>
<dbReference type="Proteomes" id="UP000242146">
    <property type="component" value="Unassembled WGS sequence"/>
</dbReference>
<evidence type="ECO:0000313" key="6">
    <source>
        <dbReference type="EMBL" id="ORX46278.1"/>
    </source>
</evidence>
<dbReference type="PROSITE" id="PS00678">
    <property type="entry name" value="WD_REPEATS_1"/>
    <property type="match status" value="1"/>
</dbReference>
<gene>
    <name evidence="6" type="ORF">DM01DRAFT_1339604</name>
</gene>
<feature type="domain" description="F-box" evidence="5">
    <location>
        <begin position="1"/>
        <end position="46"/>
    </location>
</feature>
<dbReference type="InterPro" id="IPR015943">
    <property type="entry name" value="WD40/YVTN_repeat-like_dom_sf"/>
</dbReference>
<feature type="signal peptide" evidence="4">
    <location>
        <begin position="1"/>
        <end position="18"/>
    </location>
</feature>
<dbReference type="InterPro" id="IPR001680">
    <property type="entry name" value="WD40_rpt"/>
</dbReference>
<dbReference type="InterPro" id="IPR001810">
    <property type="entry name" value="F-box_dom"/>
</dbReference>